<keyword evidence="1" id="KW-1133">Transmembrane helix</keyword>
<gene>
    <name evidence="2" type="ORF">METZ01_LOCUS445124</name>
</gene>
<dbReference type="AlphaFoldDB" id="A0A382ZAE8"/>
<dbReference type="EMBL" id="UINC01182197">
    <property type="protein sequence ID" value="SVD92270.1"/>
    <property type="molecule type" value="Genomic_DNA"/>
</dbReference>
<evidence type="ECO:0000313" key="2">
    <source>
        <dbReference type="EMBL" id="SVD92270.1"/>
    </source>
</evidence>
<organism evidence="2">
    <name type="scientific">marine metagenome</name>
    <dbReference type="NCBI Taxonomy" id="408172"/>
    <lineage>
        <taxon>unclassified sequences</taxon>
        <taxon>metagenomes</taxon>
        <taxon>ecological metagenomes</taxon>
    </lineage>
</organism>
<feature type="non-terminal residue" evidence="2">
    <location>
        <position position="63"/>
    </location>
</feature>
<sequence length="63" mass="6816">MGKELAQDELDQILGQYETGTPSRSGGRAETSTSGAGITIIAIVYVIFSLYTLLYSVLLFSRI</sequence>
<keyword evidence="1" id="KW-0472">Membrane</keyword>
<reference evidence="2" key="1">
    <citation type="submission" date="2018-05" db="EMBL/GenBank/DDBJ databases">
        <authorList>
            <person name="Lanie J.A."/>
            <person name="Ng W.-L."/>
            <person name="Kazmierczak K.M."/>
            <person name="Andrzejewski T.M."/>
            <person name="Davidsen T.M."/>
            <person name="Wayne K.J."/>
            <person name="Tettelin H."/>
            <person name="Glass J.I."/>
            <person name="Rusch D."/>
            <person name="Podicherti R."/>
            <person name="Tsui H.-C.T."/>
            <person name="Winkler M.E."/>
        </authorList>
    </citation>
    <scope>NUCLEOTIDE SEQUENCE</scope>
</reference>
<protein>
    <submittedName>
        <fullName evidence="2">Uncharacterized protein</fullName>
    </submittedName>
</protein>
<name>A0A382ZAE8_9ZZZZ</name>
<accession>A0A382ZAE8</accession>
<proteinExistence type="predicted"/>
<keyword evidence="1" id="KW-0812">Transmembrane</keyword>
<evidence type="ECO:0000256" key="1">
    <source>
        <dbReference type="SAM" id="Phobius"/>
    </source>
</evidence>
<feature type="transmembrane region" description="Helical" evidence="1">
    <location>
        <begin position="36"/>
        <end position="60"/>
    </location>
</feature>